<sequence>MAIVFLVIAAGTSFGSPTTNHIRPPKKPIPPHNNVPAQSPDVPNNNLHALITTRALPDDSNRHARRNKKYWLTSSNHPSPALLQRHNHITDHLRLHSAASSSSSSSPPLTKRSLASDLTVMGFRLIWTHADVIVSSSLAYYRTTEYYRNMTVLAGGEFGFGPTVQNYVITYGLLRLTFDVVADAAEAIAAELAWEFPNGFGQFVQEFAQVMLWLTAGVVIGTYTVLAWTVTTAVWITMVIVENVDLRNMVSGP</sequence>
<feature type="chain" id="PRO_5034748793" evidence="3">
    <location>
        <begin position="16"/>
        <end position="253"/>
    </location>
</feature>
<name>A0A8H6F9X1_9LECA</name>
<feature type="region of interest" description="Disordered" evidence="1">
    <location>
        <begin position="15"/>
        <end position="44"/>
    </location>
</feature>
<keyword evidence="2" id="KW-1133">Transmembrane helix</keyword>
<evidence type="ECO:0000313" key="5">
    <source>
        <dbReference type="Proteomes" id="UP000593566"/>
    </source>
</evidence>
<accession>A0A8H6F9X1</accession>
<keyword evidence="2" id="KW-0812">Transmembrane</keyword>
<proteinExistence type="predicted"/>
<organism evidence="4 5">
    <name type="scientific">Letharia lupina</name>
    <dbReference type="NCBI Taxonomy" id="560253"/>
    <lineage>
        <taxon>Eukaryota</taxon>
        <taxon>Fungi</taxon>
        <taxon>Dikarya</taxon>
        <taxon>Ascomycota</taxon>
        <taxon>Pezizomycotina</taxon>
        <taxon>Lecanoromycetes</taxon>
        <taxon>OSLEUM clade</taxon>
        <taxon>Lecanoromycetidae</taxon>
        <taxon>Lecanorales</taxon>
        <taxon>Lecanorineae</taxon>
        <taxon>Parmeliaceae</taxon>
        <taxon>Letharia</taxon>
    </lineage>
</organism>
<dbReference type="EMBL" id="JACCJB010000018">
    <property type="protein sequence ID" value="KAF6220054.1"/>
    <property type="molecule type" value="Genomic_DNA"/>
</dbReference>
<keyword evidence="3" id="KW-0732">Signal</keyword>
<feature type="transmembrane region" description="Helical" evidence="2">
    <location>
        <begin position="210"/>
        <end position="241"/>
    </location>
</feature>
<dbReference type="AlphaFoldDB" id="A0A8H6F9X1"/>
<evidence type="ECO:0000256" key="2">
    <source>
        <dbReference type="SAM" id="Phobius"/>
    </source>
</evidence>
<keyword evidence="2" id="KW-0472">Membrane</keyword>
<dbReference type="Proteomes" id="UP000593566">
    <property type="component" value="Unassembled WGS sequence"/>
</dbReference>
<keyword evidence="5" id="KW-1185">Reference proteome</keyword>
<dbReference type="RefSeq" id="XP_037149489.1">
    <property type="nucleotide sequence ID" value="XM_037294801.1"/>
</dbReference>
<protein>
    <submittedName>
        <fullName evidence="4">Uncharacterized protein</fullName>
    </submittedName>
</protein>
<reference evidence="4 5" key="1">
    <citation type="journal article" date="2020" name="Genomics">
        <title>Complete, high-quality genomes from long-read metagenomic sequencing of two wolf lichen thalli reveals enigmatic genome architecture.</title>
        <authorList>
            <person name="McKenzie S.K."/>
            <person name="Walston R.F."/>
            <person name="Allen J.L."/>
        </authorList>
    </citation>
    <scope>NUCLEOTIDE SEQUENCE [LARGE SCALE GENOMIC DNA]</scope>
    <source>
        <strain evidence="4">WasteWater1</strain>
    </source>
</reference>
<evidence type="ECO:0000256" key="3">
    <source>
        <dbReference type="SAM" id="SignalP"/>
    </source>
</evidence>
<feature type="signal peptide" evidence="3">
    <location>
        <begin position="1"/>
        <end position="15"/>
    </location>
</feature>
<dbReference type="GeneID" id="59332290"/>
<gene>
    <name evidence="4" type="ORF">HO133_003879</name>
</gene>
<evidence type="ECO:0000313" key="4">
    <source>
        <dbReference type="EMBL" id="KAF6220054.1"/>
    </source>
</evidence>
<comment type="caution">
    <text evidence="4">The sequence shown here is derived from an EMBL/GenBank/DDBJ whole genome shotgun (WGS) entry which is preliminary data.</text>
</comment>
<evidence type="ECO:0000256" key="1">
    <source>
        <dbReference type="SAM" id="MobiDB-lite"/>
    </source>
</evidence>